<dbReference type="EMBL" id="CP000653">
    <property type="protein sequence ID" value="ABP60617.1"/>
    <property type="molecule type" value="Genomic_DNA"/>
</dbReference>
<sequence length="182" mass="20178">MIRKENMSMFRCLAFATFLLTPVICFGAAHEEIVRLNAEQKAGSQLVCHVPLNIIVDQKPVTLDFKNSMTVISNRGSTRTYQVIATFVPNGATLPIITQHYRLNVITDETGQTHKIDPNSVSVTSPYSAEMAKNNESQLRNAPESYQSDSMVTVTDFPDFEIQGYENGPVTRCTIVSDKSNG</sequence>
<protein>
    <submittedName>
        <fullName evidence="2">Uncharacterized protein</fullName>
    </submittedName>
</protein>
<proteinExistence type="predicted"/>
<evidence type="ECO:0000313" key="3">
    <source>
        <dbReference type="Proteomes" id="UP000000230"/>
    </source>
</evidence>
<keyword evidence="3" id="KW-1185">Reference proteome</keyword>
<evidence type="ECO:0000256" key="1">
    <source>
        <dbReference type="SAM" id="SignalP"/>
    </source>
</evidence>
<name>A0A9J9GG17_ENT38</name>
<evidence type="ECO:0000313" key="2">
    <source>
        <dbReference type="EMBL" id="ABP60617.1"/>
    </source>
</evidence>
<accession>A0A9J9GG17</accession>
<dbReference type="Proteomes" id="UP000000230">
    <property type="component" value="Chromosome"/>
</dbReference>
<gene>
    <name evidence="2" type="ordered locus">Ent638_1941</name>
</gene>
<keyword evidence="1" id="KW-0732">Signal</keyword>
<organism evidence="2 3">
    <name type="scientific">Enterobacter sp. (strain 638)</name>
    <dbReference type="NCBI Taxonomy" id="399742"/>
    <lineage>
        <taxon>Bacteria</taxon>
        <taxon>Pseudomonadati</taxon>
        <taxon>Pseudomonadota</taxon>
        <taxon>Gammaproteobacteria</taxon>
        <taxon>Enterobacterales</taxon>
        <taxon>Enterobacteriaceae</taxon>
        <taxon>Enterobacter</taxon>
    </lineage>
</organism>
<feature type="chain" id="PRO_5039892204" evidence="1">
    <location>
        <begin position="28"/>
        <end position="182"/>
    </location>
</feature>
<reference evidence="3" key="1">
    <citation type="journal article" date="2010" name="PLoS Genet.">
        <title>Genome sequence of the plant growth promoting endophytic bacterium Enterobacter sp. 638.</title>
        <authorList>
            <person name="Taghavi S."/>
            <person name="van der Lelie D."/>
            <person name="Hoffman A."/>
            <person name="Zhang Y.B."/>
            <person name="Walla M.D."/>
            <person name="Vangronsveld J."/>
            <person name="Newman L."/>
            <person name="Monchy S."/>
        </authorList>
    </citation>
    <scope>NUCLEOTIDE SEQUENCE [LARGE SCALE GENOMIC DNA]</scope>
    <source>
        <strain evidence="3">638</strain>
    </source>
</reference>
<feature type="signal peptide" evidence="1">
    <location>
        <begin position="1"/>
        <end position="27"/>
    </location>
</feature>
<dbReference type="KEGG" id="ent:Ent638_1941"/>
<dbReference type="AlphaFoldDB" id="A0A9J9GG17"/>